<dbReference type="InterPro" id="IPR046358">
    <property type="entry name" value="Flagellin_C"/>
</dbReference>
<sequence length="285" mass="28700">MYLTGTGSSTAMRIAAYQAQALMAVDQSTARIASSRRFTSFAEDSVAATVEISLRTQRGAATLYLRATQDAVTTADAASAGLQTASDLLIELRNDVLALNAADPASVSAVQEQVDTLTAELTRISATTTAADGTKLLDGSIASTPLSFKVAGTGSASDDVQLTAIAVDAAHLGTGPLKLDSIDFTAGSPTTQSDALAAIDAAQAAVTASLASTGGVSAAMGYHASAIGSQISGLDSGLDTISGLDVAQETVTLTAAQLRAEAASAMLAQVNNLQLSMVRQLLMAP</sequence>
<evidence type="ECO:0000259" key="4">
    <source>
        <dbReference type="Pfam" id="PF00700"/>
    </source>
</evidence>
<keyword evidence="5" id="KW-0282">Flagellum</keyword>
<proteinExistence type="inferred from homology"/>
<feature type="domain" description="Flagellin C-terminal" evidence="4">
    <location>
        <begin position="196"/>
        <end position="279"/>
    </location>
</feature>
<dbReference type="Gene3D" id="1.20.1330.10">
    <property type="entry name" value="f41 fragment of flagellin, N-terminal domain"/>
    <property type="match status" value="1"/>
</dbReference>
<dbReference type="EMBL" id="CP126980">
    <property type="protein sequence ID" value="WIN00514.1"/>
    <property type="molecule type" value="Genomic_DNA"/>
</dbReference>
<evidence type="ECO:0000313" key="6">
    <source>
        <dbReference type="Proteomes" id="UP001240150"/>
    </source>
</evidence>
<protein>
    <submittedName>
        <fullName evidence="5">Flagellin</fullName>
    </submittedName>
</protein>
<evidence type="ECO:0000256" key="3">
    <source>
        <dbReference type="ARBA" id="ARBA00023143"/>
    </source>
</evidence>
<dbReference type="InterPro" id="IPR042187">
    <property type="entry name" value="Flagellin_C_sub2"/>
</dbReference>
<keyword evidence="3" id="KW-0975">Bacterial flagellum</keyword>
<accession>A0ABY8WUU9</accession>
<organism evidence="5 6">
    <name type="scientific">Actinoplanes oblitus</name>
    <dbReference type="NCBI Taxonomy" id="3040509"/>
    <lineage>
        <taxon>Bacteria</taxon>
        <taxon>Bacillati</taxon>
        <taxon>Actinomycetota</taxon>
        <taxon>Actinomycetes</taxon>
        <taxon>Micromonosporales</taxon>
        <taxon>Micromonosporaceae</taxon>
        <taxon>Actinoplanes</taxon>
    </lineage>
</organism>
<dbReference type="RefSeq" id="WP_284922042.1">
    <property type="nucleotide sequence ID" value="NZ_CP126980.1"/>
</dbReference>
<evidence type="ECO:0000256" key="2">
    <source>
        <dbReference type="ARBA" id="ARBA00005709"/>
    </source>
</evidence>
<keyword evidence="5" id="KW-0969">Cilium</keyword>
<evidence type="ECO:0000313" key="5">
    <source>
        <dbReference type="EMBL" id="WIN00514.1"/>
    </source>
</evidence>
<dbReference type="SUPFAM" id="SSF64518">
    <property type="entry name" value="Phase 1 flagellin"/>
    <property type="match status" value="1"/>
</dbReference>
<dbReference type="Proteomes" id="UP001240150">
    <property type="component" value="Chromosome"/>
</dbReference>
<dbReference type="PANTHER" id="PTHR42792:SF1">
    <property type="entry name" value="FLAGELLAR HOOK-ASSOCIATED PROTEIN 3"/>
    <property type="match status" value="1"/>
</dbReference>
<dbReference type="Pfam" id="PF00700">
    <property type="entry name" value="Flagellin_C"/>
    <property type="match status" value="1"/>
</dbReference>
<gene>
    <name evidence="5" type="ORF">ACTOB_004226</name>
</gene>
<dbReference type="InterPro" id="IPR001492">
    <property type="entry name" value="Flagellin"/>
</dbReference>
<keyword evidence="5" id="KW-0966">Cell projection</keyword>
<dbReference type="PANTHER" id="PTHR42792">
    <property type="entry name" value="FLAGELLIN"/>
    <property type="match status" value="1"/>
</dbReference>
<evidence type="ECO:0000256" key="1">
    <source>
        <dbReference type="ARBA" id="ARBA00004365"/>
    </source>
</evidence>
<reference evidence="5 6" key="1">
    <citation type="submission" date="2023-06" db="EMBL/GenBank/DDBJ databases">
        <authorList>
            <person name="Yushchuk O."/>
            <person name="Binda E."/>
            <person name="Ruckert-Reed C."/>
            <person name="Fedorenko V."/>
            <person name="Kalinowski J."/>
            <person name="Marinelli F."/>
        </authorList>
    </citation>
    <scope>NUCLEOTIDE SEQUENCE [LARGE SCALE GENOMIC DNA]</scope>
    <source>
        <strain evidence="5 6">NRRL 3884</strain>
    </source>
</reference>
<comment type="subcellular location">
    <subcellularLocation>
        <location evidence="1">Bacterial flagellum</location>
    </subcellularLocation>
</comment>
<dbReference type="Gene3D" id="6.10.10.10">
    <property type="entry name" value="Flagellar export chaperone, C-terminal domain"/>
    <property type="match status" value="1"/>
</dbReference>
<comment type="similarity">
    <text evidence="2">Belongs to the bacterial flagellin family.</text>
</comment>
<name>A0ABY8WUU9_9ACTN</name>
<keyword evidence="6" id="KW-1185">Reference proteome</keyword>